<name>A0A545V0S0_9HYPO</name>
<dbReference type="AlphaFoldDB" id="A0A545V0S0"/>
<comment type="caution">
    <text evidence="2">The sequence shown here is derived from an EMBL/GenBank/DDBJ whole genome shotgun (WGS) entry which is preliminary data.</text>
</comment>
<protein>
    <submittedName>
        <fullName evidence="2">Uncharacterized protein</fullName>
    </submittedName>
</protein>
<feature type="compositionally biased region" description="Polar residues" evidence="1">
    <location>
        <begin position="8"/>
        <end position="19"/>
    </location>
</feature>
<accession>A0A545V0S0</accession>
<reference evidence="2 3" key="1">
    <citation type="journal article" date="2019" name="Appl. Microbiol. Biotechnol.">
        <title>Genome sequence of Isaria javanica and comparative genome analysis insights into family S53 peptidase evolution in fungal entomopathogens.</title>
        <authorList>
            <person name="Lin R."/>
            <person name="Zhang X."/>
            <person name="Xin B."/>
            <person name="Zou M."/>
            <person name="Gao Y."/>
            <person name="Qin F."/>
            <person name="Hu Q."/>
            <person name="Xie B."/>
            <person name="Cheng X."/>
        </authorList>
    </citation>
    <scope>NUCLEOTIDE SEQUENCE [LARGE SCALE GENOMIC DNA]</scope>
    <source>
        <strain evidence="2 3">IJ1G</strain>
    </source>
</reference>
<evidence type="ECO:0000313" key="3">
    <source>
        <dbReference type="Proteomes" id="UP000315783"/>
    </source>
</evidence>
<sequence length="66" mass="7161">MLPWLNRNAKQQSQDTPRSSCERRVVPVAAVGVVDESISSKRRLDALIEVPSLGEVAGCPLCAAVW</sequence>
<organism evidence="2 3">
    <name type="scientific">Cordyceps javanica</name>
    <dbReference type="NCBI Taxonomy" id="43265"/>
    <lineage>
        <taxon>Eukaryota</taxon>
        <taxon>Fungi</taxon>
        <taxon>Dikarya</taxon>
        <taxon>Ascomycota</taxon>
        <taxon>Pezizomycotina</taxon>
        <taxon>Sordariomycetes</taxon>
        <taxon>Hypocreomycetidae</taxon>
        <taxon>Hypocreales</taxon>
        <taxon>Cordycipitaceae</taxon>
        <taxon>Cordyceps</taxon>
    </lineage>
</organism>
<dbReference type="EMBL" id="SPUK01000008">
    <property type="protein sequence ID" value="TQV95302.1"/>
    <property type="molecule type" value="Genomic_DNA"/>
</dbReference>
<feature type="region of interest" description="Disordered" evidence="1">
    <location>
        <begin position="1"/>
        <end position="21"/>
    </location>
</feature>
<evidence type="ECO:0000313" key="2">
    <source>
        <dbReference type="EMBL" id="TQV95302.1"/>
    </source>
</evidence>
<gene>
    <name evidence="2" type="ORF">IF1G_06289</name>
</gene>
<dbReference type="Proteomes" id="UP000315783">
    <property type="component" value="Unassembled WGS sequence"/>
</dbReference>
<proteinExistence type="predicted"/>
<keyword evidence="3" id="KW-1185">Reference proteome</keyword>
<evidence type="ECO:0000256" key="1">
    <source>
        <dbReference type="SAM" id="MobiDB-lite"/>
    </source>
</evidence>